<dbReference type="EMBL" id="MU393545">
    <property type="protein sequence ID" value="KAI4861693.1"/>
    <property type="molecule type" value="Genomic_DNA"/>
</dbReference>
<dbReference type="Proteomes" id="UP001497700">
    <property type="component" value="Unassembled WGS sequence"/>
</dbReference>
<sequence>MDTLEKPWSAIERHCLQSLLKRQSESEPQRNFLFYSLGNTSNPKEISYRTLYNRARNNSALIRSLERFRDGQPILLHLSDHWDTILWFWSILLANGVPVVSTPLSNVDEHRHQHLQGLSSLLESPICITRTDFLPLFDGSHTFRLHTIESLLKNEITRPDRVTRLDCYEERLECHDDEVYASGSELAILMLTSGSTGNAKLVCLTHRQVLAAAEGKASIRRLPDGRPFLNWIGLDHVAALIEIHIQALQLGVGQVHVHAADITSSPRLFLDLLSTHHVSSSFAPNFFIAKLVSAIEASSPSDQCSWDLSNLTKITSGGEANDTETCAAAATLLERYGAARNVIAPGFGMTETCAGAMYSSFSAVELKRATSDYDLKNGNNVSSLGKCIPGIDMRITVATSKGNTKLALPNEPGNLEVRGDLVFDRYYRNSKATTEAFTSDGWFRTGDQAIVDSEGNLSLLGRAKDVFNLNGAKFASATIQRAVEQAVGTQVIRVISFPSRGAHTEQITVAYIPQQRHIRAEDFIKIDEMIVQACVLCTGHRPVVFSMAEKPSSLLPTTTLGKISRAKMSSLFEEGLFSQDVDLHLETVRRFRAQQQRMNNSANEAEALLIEDFTQTLRIAADTIGLDTPLFELGCTSMNFIQLKRRIDTRLGTAVPIATLMKNPTVRSMAIALHSNSIRSSGSSGPAAEVDYDPVLTLRPGGSKTPLWLVHPGGGEVLVFVGLAQHLNDDRPIYALRARGFEPEEEPFASIAEAVEIYVEAIRKRQPQGPYALAGYSYGGMLAFEIAKKLNSDDEGTSVRFLGCIDRPPRVIMLMNWNWSLLNLAQFLDVATEECVDSLEKTEFLSMSREEALQQLLKVADGSQMEELGRSEPDLVRWADIAFSLQTIADGYYPDGLVDAMDIFHAIPPKEVAASREEWVTKHLSEWNDFCRTEPRFHRAEGTHYTMLGKDYISGFSTTLKDALKARGL</sequence>
<comment type="caution">
    <text evidence="1">The sequence shown here is derived from an EMBL/GenBank/DDBJ whole genome shotgun (WGS) entry which is preliminary data.</text>
</comment>
<protein>
    <submittedName>
        <fullName evidence="1">Uncharacterized protein</fullName>
    </submittedName>
</protein>
<name>A0ACB9YRA3_9PEZI</name>
<evidence type="ECO:0000313" key="1">
    <source>
        <dbReference type="EMBL" id="KAI4861693.1"/>
    </source>
</evidence>
<gene>
    <name evidence="1" type="ORF">F4820DRAFT_451736</name>
</gene>
<keyword evidence="2" id="KW-1185">Reference proteome</keyword>
<reference evidence="1 2" key="1">
    <citation type="journal article" date="2022" name="New Phytol.">
        <title>Ecological generalism drives hyperdiversity of secondary metabolite gene clusters in xylarialean endophytes.</title>
        <authorList>
            <person name="Franco M.E.E."/>
            <person name="Wisecaver J.H."/>
            <person name="Arnold A.E."/>
            <person name="Ju Y.M."/>
            <person name="Slot J.C."/>
            <person name="Ahrendt S."/>
            <person name="Moore L.P."/>
            <person name="Eastman K.E."/>
            <person name="Scott K."/>
            <person name="Konkel Z."/>
            <person name="Mondo S.J."/>
            <person name="Kuo A."/>
            <person name="Hayes R.D."/>
            <person name="Haridas S."/>
            <person name="Andreopoulos B."/>
            <person name="Riley R."/>
            <person name="LaButti K."/>
            <person name="Pangilinan J."/>
            <person name="Lipzen A."/>
            <person name="Amirebrahimi M."/>
            <person name="Yan J."/>
            <person name="Adam C."/>
            <person name="Keymanesh K."/>
            <person name="Ng V."/>
            <person name="Louie K."/>
            <person name="Northen T."/>
            <person name="Drula E."/>
            <person name="Henrissat B."/>
            <person name="Hsieh H.M."/>
            <person name="Youens-Clark K."/>
            <person name="Lutzoni F."/>
            <person name="Miadlikowska J."/>
            <person name="Eastwood D.C."/>
            <person name="Hamelin R.C."/>
            <person name="Grigoriev I.V."/>
            <person name="U'Ren J.M."/>
        </authorList>
    </citation>
    <scope>NUCLEOTIDE SEQUENCE [LARGE SCALE GENOMIC DNA]</scope>
    <source>
        <strain evidence="1 2">CBS 119005</strain>
    </source>
</reference>
<accession>A0ACB9YRA3</accession>
<organism evidence="1 2">
    <name type="scientific">Hypoxylon rubiginosum</name>
    <dbReference type="NCBI Taxonomy" id="110542"/>
    <lineage>
        <taxon>Eukaryota</taxon>
        <taxon>Fungi</taxon>
        <taxon>Dikarya</taxon>
        <taxon>Ascomycota</taxon>
        <taxon>Pezizomycotina</taxon>
        <taxon>Sordariomycetes</taxon>
        <taxon>Xylariomycetidae</taxon>
        <taxon>Xylariales</taxon>
        <taxon>Hypoxylaceae</taxon>
        <taxon>Hypoxylon</taxon>
    </lineage>
</organism>
<evidence type="ECO:0000313" key="2">
    <source>
        <dbReference type="Proteomes" id="UP001497700"/>
    </source>
</evidence>
<proteinExistence type="predicted"/>